<dbReference type="Proteomes" id="UP000381378">
    <property type="component" value="Unassembled WGS sequence"/>
</dbReference>
<accession>A0A5E7UF05</accession>
<sequence>MHKRLAAKNYQPLAEDRHAWLKVVETLVSSGDHPDQLQNAFDCLVDSAGDAQDVALLGRATALASEVVALCERTAGCLVLYSCANAWAHLHVIEYQEDQATIVNHPALLNELYFLRAAIQHEGFKAIPADRRAKIHCNLGNALSACGRWIEALSEWRRALVEQPILGMALGNLGIGLVRYGGALYDPGHTHWFFVHARRHLESAIEGGVGRDGATTNEAIQAFKWYQVRLAEEVDQEDDTELFDHKLGKSKAEREYRQWCLDNQLFLNPMNDLGALPVAAYDALRLPNHNAEVGITYLAFFNQMKQEYAYARHCLFQGEQARSVHYADKEVALAFNCDYALYSIGLEQIKTAFRNAYSLLDKVAYFVNGYWQLGIPERSVSFRTLWFEPRKKGGPTQEWTVRREFISTHNSPLRALYWVSQDIYSEVLRSVATPDAKALDELRNHLEHKHAKVVDAFHWIAGASERHADQLAFVIEREDLVAKTHLIIRLCRAALVYLCLAMHHEESQTRSEDGDIVAGLPVEDYPDDLKI</sequence>
<proteinExistence type="predicted"/>
<organism evidence="2 3">
    <name type="scientific">Pseudomonas fluorescens</name>
    <dbReference type="NCBI Taxonomy" id="294"/>
    <lineage>
        <taxon>Bacteria</taxon>
        <taxon>Pseudomonadati</taxon>
        <taxon>Pseudomonadota</taxon>
        <taxon>Gammaproteobacteria</taxon>
        <taxon>Pseudomonadales</taxon>
        <taxon>Pseudomonadaceae</taxon>
        <taxon>Pseudomonas</taxon>
    </lineage>
</organism>
<evidence type="ECO:0000313" key="2">
    <source>
        <dbReference type="EMBL" id="VVQ10027.1"/>
    </source>
</evidence>
<dbReference type="EMBL" id="CABVJF010000013">
    <property type="protein sequence ID" value="VVQ10027.1"/>
    <property type="molecule type" value="Genomic_DNA"/>
</dbReference>
<dbReference type="Pfam" id="PF18733">
    <property type="entry name" value="HEPN_LA2681"/>
    <property type="match status" value="1"/>
</dbReference>
<feature type="domain" description="LA2681-like HEPN" evidence="1">
    <location>
        <begin position="293"/>
        <end position="505"/>
    </location>
</feature>
<name>A0A5E7UF05_PSEFL</name>
<evidence type="ECO:0000259" key="1">
    <source>
        <dbReference type="Pfam" id="PF18733"/>
    </source>
</evidence>
<dbReference type="InterPro" id="IPR011990">
    <property type="entry name" value="TPR-like_helical_dom_sf"/>
</dbReference>
<dbReference type="SUPFAM" id="SSF48452">
    <property type="entry name" value="TPR-like"/>
    <property type="match status" value="1"/>
</dbReference>
<dbReference type="RefSeq" id="WP_224790930.1">
    <property type="nucleotide sequence ID" value="NZ_CABVJF010000013.1"/>
</dbReference>
<dbReference type="Gene3D" id="1.25.40.10">
    <property type="entry name" value="Tetratricopeptide repeat domain"/>
    <property type="match status" value="1"/>
</dbReference>
<dbReference type="InterPro" id="IPR040826">
    <property type="entry name" value="HEPN_LA2681"/>
</dbReference>
<protein>
    <recommendedName>
        <fullName evidence="1">LA2681-like HEPN domain-containing protein</fullName>
    </recommendedName>
</protein>
<gene>
    <name evidence="2" type="ORF">PS928_03572</name>
</gene>
<reference evidence="2 3" key="1">
    <citation type="submission" date="2019-09" db="EMBL/GenBank/DDBJ databases">
        <authorList>
            <person name="Chandra G."/>
            <person name="Truman W A."/>
        </authorList>
    </citation>
    <scope>NUCLEOTIDE SEQUENCE [LARGE SCALE GENOMIC DNA]</scope>
    <source>
        <strain evidence="2">PS928</strain>
    </source>
</reference>
<dbReference type="AlphaFoldDB" id="A0A5E7UF05"/>
<evidence type="ECO:0000313" key="3">
    <source>
        <dbReference type="Proteomes" id="UP000381378"/>
    </source>
</evidence>